<keyword evidence="2" id="KW-1185">Reference proteome</keyword>
<reference evidence="1 2" key="2">
    <citation type="submission" date="2020-03" db="EMBL/GenBank/DDBJ databases">
        <title>Bacillus aquiflavi sp. nov., isolated from yellow water of strong flavor Chinese baijiu in Yibin region of China.</title>
        <authorList>
            <person name="Xie J."/>
        </authorList>
    </citation>
    <scope>NUCLEOTIDE SEQUENCE [LARGE SCALE GENOMIC DNA]</scope>
    <source>
        <strain evidence="1 2">Gsoil 114</strain>
    </source>
</reference>
<comment type="caution">
    <text evidence="1">The sequence shown here is derived from an EMBL/GenBank/DDBJ whole genome shotgun (WGS) entry which is preliminary data.</text>
</comment>
<dbReference type="Pfam" id="PF04025">
    <property type="entry name" value="RemA-like"/>
    <property type="match status" value="1"/>
</dbReference>
<protein>
    <submittedName>
        <fullName evidence="1">DUF370 domain-containing protein</fullName>
    </submittedName>
</protein>
<name>A0A6M0P1V7_9BACI</name>
<accession>A0A6M0P1V7</accession>
<dbReference type="NCBIfam" id="NF046065">
    <property type="entry name" value="MtxRegRemB"/>
    <property type="match status" value="1"/>
</dbReference>
<dbReference type="EMBL" id="JAAIWK010000001">
    <property type="protein sequence ID" value="NEY18622.1"/>
    <property type="molecule type" value="Genomic_DNA"/>
</dbReference>
<sequence>MYIHVGEDMMVQISELIAIIDKKSFQNSELNHNYLQLAKKAIIDLAKGDFKSIVVTEHHVYLSPLSSNTLNKRSNFKKTKGFTTPF</sequence>
<dbReference type="InterPro" id="IPR007169">
    <property type="entry name" value="RemA-like"/>
</dbReference>
<proteinExistence type="predicted"/>
<reference evidence="1 2" key="1">
    <citation type="submission" date="2020-02" db="EMBL/GenBank/DDBJ databases">
        <authorList>
            <person name="Feng H."/>
        </authorList>
    </citation>
    <scope>NUCLEOTIDE SEQUENCE [LARGE SCALE GENOMIC DNA]</scope>
    <source>
        <strain evidence="1 2">Gsoil 114</strain>
    </source>
</reference>
<evidence type="ECO:0000313" key="2">
    <source>
        <dbReference type="Proteomes" id="UP000476934"/>
    </source>
</evidence>
<organism evidence="1 2">
    <name type="scientific">Heyndrickxia ginsengihumi</name>
    <dbReference type="NCBI Taxonomy" id="363870"/>
    <lineage>
        <taxon>Bacteria</taxon>
        <taxon>Bacillati</taxon>
        <taxon>Bacillota</taxon>
        <taxon>Bacilli</taxon>
        <taxon>Bacillales</taxon>
        <taxon>Bacillaceae</taxon>
        <taxon>Heyndrickxia</taxon>
    </lineage>
</organism>
<gene>
    <name evidence="1" type="ORF">G4D61_01395</name>
</gene>
<dbReference type="Proteomes" id="UP000476934">
    <property type="component" value="Unassembled WGS sequence"/>
</dbReference>
<evidence type="ECO:0000313" key="1">
    <source>
        <dbReference type="EMBL" id="NEY18622.1"/>
    </source>
</evidence>
<dbReference type="AlphaFoldDB" id="A0A6M0P1V7"/>